<dbReference type="PROSITE" id="PS51278">
    <property type="entry name" value="GATASE_TYPE_2"/>
    <property type="match status" value="1"/>
</dbReference>
<dbReference type="CDD" id="cd01991">
    <property type="entry name" value="Asn_synthase_B_C"/>
    <property type="match status" value="1"/>
</dbReference>
<evidence type="ECO:0000256" key="3">
    <source>
        <dbReference type="ARBA" id="ARBA00012737"/>
    </source>
</evidence>
<protein>
    <recommendedName>
        <fullName evidence="3">asparagine synthase (glutamine-hydrolyzing)</fullName>
        <ecNumber evidence="3">6.3.5.4</ecNumber>
    </recommendedName>
</protein>
<dbReference type="PIRSF" id="PIRSF001589">
    <property type="entry name" value="Asn_synthetase_glu-h"/>
    <property type="match status" value="1"/>
</dbReference>
<dbReference type="Pfam" id="PF13522">
    <property type="entry name" value="GATase_6"/>
    <property type="match status" value="1"/>
</dbReference>
<keyword evidence="6 8" id="KW-0315">Glutamine amidotransferase</keyword>
<dbReference type="Proteomes" id="UP000189681">
    <property type="component" value="Unassembled WGS sequence"/>
</dbReference>
<dbReference type="AlphaFoldDB" id="A0A1V4AU37"/>
<evidence type="ECO:0000256" key="5">
    <source>
        <dbReference type="ARBA" id="ARBA00022840"/>
    </source>
</evidence>
<dbReference type="InterPro" id="IPR014729">
    <property type="entry name" value="Rossmann-like_a/b/a_fold"/>
</dbReference>
<organism evidence="12 13">
    <name type="scientific">Candidatus Brocadia carolinensis</name>
    <dbReference type="NCBI Taxonomy" id="1004156"/>
    <lineage>
        <taxon>Bacteria</taxon>
        <taxon>Pseudomonadati</taxon>
        <taxon>Planctomycetota</taxon>
        <taxon>Candidatus Brocadiia</taxon>
        <taxon>Candidatus Brocadiales</taxon>
        <taxon>Candidatus Brocadiaceae</taxon>
        <taxon>Candidatus Brocadia</taxon>
    </lineage>
</organism>
<dbReference type="InterPro" id="IPR017932">
    <property type="entry name" value="GATase_2_dom"/>
</dbReference>
<proteinExistence type="inferred from homology"/>
<dbReference type="NCBIfam" id="TIGR01536">
    <property type="entry name" value="asn_synth_AEB"/>
    <property type="match status" value="1"/>
</dbReference>
<dbReference type="Gene3D" id="3.60.20.10">
    <property type="entry name" value="Glutamine Phosphoribosylpyrophosphate, subunit 1, domain 1"/>
    <property type="match status" value="1"/>
</dbReference>
<dbReference type="Pfam" id="PF00733">
    <property type="entry name" value="Asn_synthase"/>
    <property type="match status" value="1"/>
</dbReference>
<dbReference type="EMBL" id="AYTS01000074">
    <property type="protein sequence ID" value="OOP56596.1"/>
    <property type="molecule type" value="Genomic_DNA"/>
</dbReference>
<evidence type="ECO:0000256" key="6">
    <source>
        <dbReference type="ARBA" id="ARBA00022962"/>
    </source>
</evidence>
<dbReference type="PANTHER" id="PTHR43284:SF1">
    <property type="entry name" value="ASPARAGINE SYNTHETASE"/>
    <property type="match status" value="1"/>
</dbReference>
<feature type="site" description="Important for beta-aspartyl-AMP intermediate formation" evidence="10">
    <location>
        <position position="376"/>
    </location>
</feature>
<evidence type="ECO:0000313" key="12">
    <source>
        <dbReference type="EMBL" id="OOP56596.1"/>
    </source>
</evidence>
<evidence type="ECO:0000256" key="9">
    <source>
        <dbReference type="PIRSR" id="PIRSR001589-2"/>
    </source>
</evidence>
<dbReference type="GO" id="GO:0004066">
    <property type="term" value="F:asparagine synthase (glutamine-hydrolyzing) activity"/>
    <property type="evidence" value="ECO:0007669"/>
    <property type="project" value="UniProtKB-EC"/>
</dbReference>
<comment type="pathway">
    <text evidence="1">Amino-acid biosynthesis; L-asparagine biosynthesis; L-asparagine from L-aspartate (L-Gln route): step 1/1.</text>
</comment>
<dbReference type="Gene3D" id="3.40.50.620">
    <property type="entry name" value="HUPs"/>
    <property type="match status" value="1"/>
</dbReference>
<dbReference type="InterPro" id="IPR033738">
    <property type="entry name" value="AsnB_N"/>
</dbReference>
<evidence type="ECO:0000256" key="2">
    <source>
        <dbReference type="ARBA" id="ARBA00005752"/>
    </source>
</evidence>
<dbReference type="CDD" id="cd00712">
    <property type="entry name" value="AsnB"/>
    <property type="match status" value="1"/>
</dbReference>
<dbReference type="InterPro" id="IPR001962">
    <property type="entry name" value="Asn_synthase"/>
</dbReference>
<reference evidence="12 13" key="1">
    <citation type="journal article" date="2017" name="Water Res.">
        <title>Discovery and metagenomic analysis of an anammox bacterial enrichment related to Candidatus "Brocadia caroliniensis" in a full-scale glycerol-fed nitritation-denitritation separate centrate treatment process.</title>
        <authorList>
            <person name="Park H."/>
            <person name="Brotto A.C."/>
            <person name="van Loosdrecht M.C."/>
            <person name="Chandran K."/>
        </authorList>
    </citation>
    <scope>NUCLEOTIDE SEQUENCE [LARGE SCALE GENOMIC DNA]</scope>
    <source>
        <strain evidence="12">26THWARD</strain>
    </source>
</reference>
<feature type="domain" description="Glutamine amidotransferase type-2" evidence="11">
    <location>
        <begin position="2"/>
        <end position="219"/>
    </location>
</feature>
<dbReference type="GO" id="GO:0005524">
    <property type="term" value="F:ATP binding"/>
    <property type="evidence" value="ECO:0007669"/>
    <property type="project" value="UniProtKB-KW"/>
</dbReference>
<comment type="caution">
    <text evidence="12">The sequence shown here is derived from an EMBL/GenBank/DDBJ whole genome shotgun (WGS) entry which is preliminary data.</text>
</comment>
<name>A0A1V4AU37_9BACT</name>
<keyword evidence="4 9" id="KW-0547">Nucleotide-binding</keyword>
<dbReference type="STRING" id="1004156.AYP45_08250"/>
<comment type="similarity">
    <text evidence="2">Belongs to the asparagine synthetase family.</text>
</comment>
<evidence type="ECO:0000256" key="7">
    <source>
        <dbReference type="ARBA" id="ARBA00048741"/>
    </source>
</evidence>
<dbReference type="InterPro" id="IPR029055">
    <property type="entry name" value="Ntn_hydrolases_N"/>
</dbReference>
<evidence type="ECO:0000259" key="11">
    <source>
        <dbReference type="PROSITE" id="PS51278"/>
    </source>
</evidence>
<evidence type="ECO:0000313" key="13">
    <source>
        <dbReference type="Proteomes" id="UP000189681"/>
    </source>
</evidence>
<dbReference type="GO" id="GO:0005829">
    <property type="term" value="C:cytosol"/>
    <property type="evidence" value="ECO:0007669"/>
    <property type="project" value="TreeGrafter"/>
</dbReference>
<evidence type="ECO:0000256" key="1">
    <source>
        <dbReference type="ARBA" id="ARBA00005187"/>
    </source>
</evidence>
<dbReference type="InterPro" id="IPR006426">
    <property type="entry name" value="Asn_synth_AEB"/>
</dbReference>
<sequence>MCGIVGSFIFRNSDFLVTEPYITRMRDTMVHRGPDGAGVWLSKDGRVGLGHRRLSIIDLSQAAAQPMCNEDGTLWVSFNGEIYNHAEIRAELKTVGGHQWKTNHSDTEVILHAFEQWGITCLHKFRGMFAIALWDSRVRELWLIRDRIGIKPLYYSIHNNRITFASEIKALLEDPDQRRAVHEEAIYHYLSFLTTPSPQTLFDGIKKLPGGTWLKITEDGGVHEQRYWDVWDYTRPLINVSEDEIARLILSELRTAVKLRKVSDVPVGVFLSGGIDSSTNAALFSEEEGRPINTFSIGYEGEYQTYQNELNYARRMATEVGAQYHERLLNMEDLITFLPQMVHLQDEPIADPVCVPVYYVSKLARDNGVIVCQVGEGADELFWGYPGWMTALKLQRLDDLPVPRLFKKIGLPCLRLLGKDMTSYYEWLRRGAEGEPVFWGGAEAFTETQKRRLLSPRLRKKFINFSSWEALKPIRRRFEEKAWEKSHLNWMTYLDLNLRLPELLLMRVDKMTMGVSLEGRVPFLDHKFVELAMGIPEAIKTKNGTLKYILKKAVRGLIPDELIDRKKQGFGVPVYEWFFDKLGEQIRRELSDFCDKTDFLDRVEVMRMIDQGNGPQAWYLFNLALWWKEYIA</sequence>
<feature type="active site" description="For GATase activity" evidence="8">
    <location>
        <position position="2"/>
    </location>
</feature>
<gene>
    <name evidence="12" type="ORF">AYP45_08250</name>
</gene>
<evidence type="ECO:0000256" key="4">
    <source>
        <dbReference type="ARBA" id="ARBA00022741"/>
    </source>
</evidence>
<dbReference type="InterPro" id="IPR051786">
    <property type="entry name" value="ASN_synthetase/amidase"/>
</dbReference>
<accession>A0A1V4AU37</accession>
<dbReference type="GO" id="GO:0006529">
    <property type="term" value="P:asparagine biosynthetic process"/>
    <property type="evidence" value="ECO:0007669"/>
    <property type="project" value="UniProtKB-KW"/>
</dbReference>
<dbReference type="SUPFAM" id="SSF52402">
    <property type="entry name" value="Adenine nucleotide alpha hydrolases-like"/>
    <property type="match status" value="1"/>
</dbReference>
<feature type="binding site" evidence="9">
    <location>
        <position position="106"/>
    </location>
    <ligand>
        <name>L-glutamine</name>
        <dbReference type="ChEBI" id="CHEBI:58359"/>
    </ligand>
</feature>
<evidence type="ECO:0000256" key="8">
    <source>
        <dbReference type="PIRSR" id="PIRSR001589-1"/>
    </source>
</evidence>
<comment type="catalytic activity">
    <reaction evidence="7">
        <text>L-aspartate + L-glutamine + ATP + H2O = L-asparagine + L-glutamate + AMP + diphosphate + H(+)</text>
        <dbReference type="Rhea" id="RHEA:12228"/>
        <dbReference type="ChEBI" id="CHEBI:15377"/>
        <dbReference type="ChEBI" id="CHEBI:15378"/>
        <dbReference type="ChEBI" id="CHEBI:29985"/>
        <dbReference type="ChEBI" id="CHEBI:29991"/>
        <dbReference type="ChEBI" id="CHEBI:30616"/>
        <dbReference type="ChEBI" id="CHEBI:33019"/>
        <dbReference type="ChEBI" id="CHEBI:58048"/>
        <dbReference type="ChEBI" id="CHEBI:58359"/>
        <dbReference type="ChEBI" id="CHEBI:456215"/>
        <dbReference type="EC" id="6.3.5.4"/>
    </reaction>
</comment>
<keyword evidence="8" id="KW-0028">Amino-acid biosynthesis</keyword>
<dbReference type="SUPFAM" id="SSF56235">
    <property type="entry name" value="N-terminal nucleophile aminohydrolases (Ntn hydrolases)"/>
    <property type="match status" value="1"/>
</dbReference>
<dbReference type="PANTHER" id="PTHR43284">
    <property type="entry name" value="ASPARAGINE SYNTHETASE (GLUTAMINE-HYDROLYZING)"/>
    <property type="match status" value="1"/>
</dbReference>
<keyword evidence="5 9" id="KW-0067">ATP-binding</keyword>
<keyword evidence="8" id="KW-0061">Asparagine biosynthesis</keyword>
<dbReference type="EC" id="6.3.5.4" evidence="3"/>
<feature type="binding site" evidence="9">
    <location>
        <position position="297"/>
    </location>
    <ligand>
        <name>ATP</name>
        <dbReference type="ChEBI" id="CHEBI:30616"/>
    </ligand>
</feature>
<evidence type="ECO:0000256" key="10">
    <source>
        <dbReference type="PIRSR" id="PIRSR001589-3"/>
    </source>
</evidence>